<reference evidence="1 2" key="1">
    <citation type="submission" date="2018-11" db="EMBL/GenBank/DDBJ databases">
        <authorList>
            <consortium name="Pathogen Informatics"/>
        </authorList>
    </citation>
    <scope>NUCLEOTIDE SEQUENCE [LARGE SCALE GENOMIC DNA]</scope>
    <source>
        <strain>Denwood</strain>
        <strain evidence="2">Zambia</strain>
    </source>
</reference>
<accession>A0A183PLT4</accession>
<keyword evidence="2" id="KW-1185">Reference proteome</keyword>
<protein>
    <submittedName>
        <fullName evidence="1">Uncharacterized protein</fullName>
    </submittedName>
</protein>
<gene>
    <name evidence="1" type="ORF">SMTD_LOCUS15320</name>
</gene>
<evidence type="ECO:0000313" key="1">
    <source>
        <dbReference type="EMBL" id="VDP68263.1"/>
    </source>
</evidence>
<dbReference type="AlphaFoldDB" id="A0A183PLT4"/>
<dbReference type="EMBL" id="UZAL01035704">
    <property type="protein sequence ID" value="VDP68263.1"/>
    <property type="molecule type" value="Genomic_DNA"/>
</dbReference>
<proteinExistence type="predicted"/>
<name>A0A183PLT4_9TREM</name>
<evidence type="ECO:0000313" key="2">
    <source>
        <dbReference type="Proteomes" id="UP000269396"/>
    </source>
</evidence>
<dbReference type="STRING" id="31246.A0A183PLT4"/>
<organism evidence="1 2">
    <name type="scientific">Schistosoma mattheei</name>
    <dbReference type="NCBI Taxonomy" id="31246"/>
    <lineage>
        <taxon>Eukaryota</taxon>
        <taxon>Metazoa</taxon>
        <taxon>Spiralia</taxon>
        <taxon>Lophotrochozoa</taxon>
        <taxon>Platyhelminthes</taxon>
        <taxon>Trematoda</taxon>
        <taxon>Digenea</taxon>
        <taxon>Strigeidida</taxon>
        <taxon>Schistosomatoidea</taxon>
        <taxon>Schistosomatidae</taxon>
        <taxon>Schistosoma</taxon>
    </lineage>
</organism>
<dbReference type="Proteomes" id="UP000269396">
    <property type="component" value="Unassembled WGS sequence"/>
</dbReference>
<sequence>MTDEPEKVSNPIVASTDEQNDQLTIEDVDQLQHEASEDSTGSEDLRLFLKELHEKVKEDHHHHNQQQQIQQSHVIPSTGHLQPACVINPGELSVIGGGGGGSSTAAASYHSSQYNLKTNQLIQYQTPGQVTTTADQHYHTSIGELNAHDVVSDGGWGWFVVLGSFCCMVLVDGICFTYGLLINPVCPYSNLRVLSSSPNERKFNESGPIKYPRNDRIIQPIIGSCIPISELGEDFEIQQRSILLTPGGLIVGLYLFLGKLTNALDFLIEI</sequence>